<reference evidence="2" key="1">
    <citation type="submission" date="2023-06" db="EMBL/GenBank/DDBJ databases">
        <title>Genome-scale phylogeny and comparative genomics of the fungal order Sordariales.</title>
        <authorList>
            <consortium name="Lawrence Berkeley National Laboratory"/>
            <person name="Hensen N."/>
            <person name="Bonometti L."/>
            <person name="Westerberg I."/>
            <person name="Brannstrom I.O."/>
            <person name="Guillou S."/>
            <person name="Cros-Aarteil S."/>
            <person name="Calhoun S."/>
            <person name="Haridas S."/>
            <person name="Kuo A."/>
            <person name="Mondo S."/>
            <person name="Pangilinan J."/>
            <person name="Riley R."/>
            <person name="Labutti K."/>
            <person name="Andreopoulos B."/>
            <person name="Lipzen A."/>
            <person name="Chen C."/>
            <person name="Yanf M."/>
            <person name="Daum C."/>
            <person name="Ng V."/>
            <person name="Clum A."/>
            <person name="Steindorff A."/>
            <person name="Ohm R."/>
            <person name="Martin F."/>
            <person name="Silar P."/>
            <person name="Natvig D."/>
            <person name="Lalanne C."/>
            <person name="Gautier V."/>
            <person name="Ament-Velasquez S.L."/>
            <person name="Kruys A."/>
            <person name="Hutchinson M.I."/>
            <person name="Powell A.J."/>
            <person name="Barry K."/>
            <person name="Miller A.N."/>
            <person name="Grigoriev I.V."/>
            <person name="Debuchy R."/>
            <person name="Gladieux P."/>
            <person name="Thoren M.H."/>
            <person name="Johannesson H."/>
        </authorList>
    </citation>
    <scope>NUCLEOTIDE SEQUENCE</scope>
    <source>
        <strain evidence="2">SMH2532-1</strain>
    </source>
</reference>
<feature type="region of interest" description="Disordered" evidence="1">
    <location>
        <begin position="35"/>
        <end position="61"/>
    </location>
</feature>
<dbReference type="Proteomes" id="UP001174936">
    <property type="component" value="Unassembled WGS sequence"/>
</dbReference>
<sequence>MAEGQKARSDGRAASAWELGLLHGVMRLLQTPPILGAGSHAQQPSANHRGGNTPGEKTPRVWKERNEEDVWTCEPHAEHRLIYGPGTCSSPRAASLGVTSRHGAAGCCTRGSCRAVNLGCLAVLSFPGCQVRDSVTQAPYPALEYKTMPGQTHAQPIVTLLRETERPPPSASGVVRLLPIPKYRTPRHRWHSPIRQGLRQGLTQD</sequence>
<protein>
    <submittedName>
        <fullName evidence="2">Uncharacterized protein</fullName>
    </submittedName>
</protein>
<accession>A0AA40CHI7</accession>
<name>A0AA40CHI7_9PEZI</name>
<gene>
    <name evidence="2" type="ORF">B0T16DRAFT_236390</name>
</gene>
<organism evidence="2 3">
    <name type="scientific">Cercophora newfieldiana</name>
    <dbReference type="NCBI Taxonomy" id="92897"/>
    <lineage>
        <taxon>Eukaryota</taxon>
        <taxon>Fungi</taxon>
        <taxon>Dikarya</taxon>
        <taxon>Ascomycota</taxon>
        <taxon>Pezizomycotina</taxon>
        <taxon>Sordariomycetes</taxon>
        <taxon>Sordariomycetidae</taxon>
        <taxon>Sordariales</taxon>
        <taxon>Lasiosphaeriaceae</taxon>
        <taxon>Cercophora</taxon>
    </lineage>
</organism>
<dbReference type="AlphaFoldDB" id="A0AA40CHI7"/>
<evidence type="ECO:0000313" key="3">
    <source>
        <dbReference type="Proteomes" id="UP001174936"/>
    </source>
</evidence>
<evidence type="ECO:0000313" key="2">
    <source>
        <dbReference type="EMBL" id="KAK0639066.1"/>
    </source>
</evidence>
<dbReference type="EMBL" id="JAULSV010000007">
    <property type="protein sequence ID" value="KAK0639066.1"/>
    <property type="molecule type" value="Genomic_DNA"/>
</dbReference>
<evidence type="ECO:0000256" key="1">
    <source>
        <dbReference type="SAM" id="MobiDB-lite"/>
    </source>
</evidence>
<keyword evidence="3" id="KW-1185">Reference proteome</keyword>
<proteinExistence type="predicted"/>
<comment type="caution">
    <text evidence="2">The sequence shown here is derived from an EMBL/GenBank/DDBJ whole genome shotgun (WGS) entry which is preliminary data.</text>
</comment>